<dbReference type="EMBL" id="PPDF01000001">
    <property type="protein sequence ID" value="PQL26123.1"/>
    <property type="molecule type" value="Genomic_DNA"/>
</dbReference>
<dbReference type="GO" id="GO:0008881">
    <property type="term" value="F:glutamate racemase activity"/>
    <property type="evidence" value="ECO:0007669"/>
    <property type="project" value="UniProtKB-UniRule"/>
</dbReference>
<evidence type="ECO:0000313" key="8">
    <source>
        <dbReference type="EMBL" id="PQL26123.1"/>
    </source>
</evidence>
<evidence type="ECO:0000313" key="9">
    <source>
        <dbReference type="Proteomes" id="UP000238877"/>
    </source>
</evidence>
<dbReference type="InterPro" id="IPR033134">
    <property type="entry name" value="Asp/Glu_racemase_AS_2"/>
</dbReference>
<dbReference type="STRING" id="1110546.GCA_001078375_00524"/>
<dbReference type="HAMAP" id="MF_00258">
    <property type="entry name" value="Glu_racemase"/>
    <property type="match status" value="1"/>
</dbReference>
<comment type="similarity">
    <text evidence="7">Belongs to the aspartate/glutamate racemases family.</text>
</comment>
<reference evidence="8 9" key="1">
    <citation type="submission" date="2018-01" db="EMBL/GenBank/DDBJ databases">
        <title>Draft genome sequences of clinical isolates and type strains of oral Veillonella including Veillonella infantum sp., nov.</title>
        <authorList>
            <person name="Mashima I."/>
            <person name="Liao Y.-C."/>
            <person name="Sabharwal A."/>
            <person name="Haase E.M."/>
            <person name="Nakazawa F."/>
            <person name="Scannapieco F.A."/>
        </authorList>
    </citation>
    <scope>NUCLEOTIDE SEQUENCE [LARGE SCALE GENOMIC DNA]</scope>
    <source>
        <strain evidence="8 9">Y6</strain>
    </source>
</reference>
<feature type="binding site" evidence="7">
    <location>
        <begin position="189"/>
        <end position="190"/>
    </location>
    <ligand>
        <name>substrate</name>
    </ligand>
</feature>
<dbReference type="GO" id="GO:0009252">
    <property type="term" value="P:peptidoglycan biosynthetic process"/>
    <property type="evidence" value="ECO:0007669"/>
    <property type="project" value="UniProtKB-UniRule"/>
</dbReference>
<comment type="caution">
    <text evidence="8">The sequence shown here is derived from an EMBL/GenBank/DDBJ whole genome shotgun (WGS) entry which is preliminary data.</text>
</comment>
<evidence type="ECO:0000256" key="3">
    <source>
        <dbReference type="ARBA" id="ARBA00022960"/>
    </source>
</evidence>
<comment type="function">
    <text evidence="7">Provides the (R)-glutamate required for cell wall biosynthesis.</text>
</comment>
<evidence type="ECO:0000256" key="1">
    <source>
        <dbReference type="ARBA" id="ARBA00001602"/>
    </source>
</evidence>
<dbReference type="InterPro" id="IPR015942">
    <property type="entry name" value="Asp/Glu/hydantoin_racemase"/>
</dbReference>
<keyword evidence="6 7" id="KW-0961">Cell wall biogenesis/degradation</keyword>
<keyword evidence="4 7" id="KW-0573">Peptidoglycan synthesis</keyword>
<dbReference type="GO" id="GO:0071555">
    <property type="term" value="P:cell wall organization"/>
    <property type="evidence" value="ECO:0007669"/>
    <property type="project" value="UniProtKB-KW"/>
</dbReference>
<name>A0A2S7ZS87_9FIRM</name>
<comment type="pathway">
    <text evidence="7">Cell wall biogenesis; peptidoglycan biosynthesis.</text>
</comment>
<feature type="binding site" evidence="7">
    <location>
        <begin position="15"/>
        <end position="16"/>
    </location>
    <ligand>
        <name>substrate</name>
    </ligand>
</feature>
<dbReference type="AlphaFoldDB" id="A0A2S7ZS87"/>
<comment type="caution">
    <text evidence="7">Lacks conserved residue(s) required for the propagation of feature annotation.</text>
</comment>
<evidence type="ECO:0000256" key="7">
    <source>
        <dbReference type="HAMAP-Rule" id="MF_00258"/>
    </source>
</evidence>
<dbReference type="InterPro" id="IPR001920">
    <property type="entry name" value="Asp/Glu_race"/>
</dbReference>
<dbReference type="Proteomes" id="UP000238877">
    <property type="component" value="Unassembled WGS sequence"/>
</dbReference>
<dbReference type="GO" id="GO:0008360">
    <property type="term" value="P:regulation of cell shape"/>
    <property type="evidence" value="ECO:0007669"/>
    <property type="project" value="UniProtKB-KW"/>
</dbReference>
<dbReference type="NCBIfam" id="TIGR00067">
    <property type="entry name" value="glut_race"/>
    <property type="match status" value="1"/>
</dbReference>
<proteinExistence type="inferred from homology"/>
<feature type="active site" description="Proton donor/acceptor" evidence="7">
    <location>
        <position position="78"/>
    </location>
</feature>
<comment type="catalytic activity">
    <reaction evidence="1 7">
        <text>L-glutamate = D-glutamate</text>
        <dbReference type="Rhea" id="RHEA:12813"/>
        <dbReference type="ChEBI" id="CHEBI:29985"/>
        <dbReference type="ChEBI" id="CHEBI:29986"/>
        <dbReference type="EC" id="5.1.1.3"/>
    </reaction>
</comment>
<dbReference type="Pfam" id="PF01177">
    <property type="entry name" value="Asp_Glu_race"/>
    <property type="match status" value="1"/>
</dbReference>
<dbReference type="FunFam" id="3.40.50.1860:FF:000001">
    <property type="entry name" value="Glutamate racemase"/>
    <property type="match status" value="1"/>
</dbReference>
<gene>
    <name evidence="7 8" type="primary">murI</name>
    <name evidence="8" type="ORF">VTHSUH11_00490</name>
</gene>
<evidence type="ECO:0000256" key="5">
    <source>
        <dbReference type="ARBA" id="ARBA00023235"/>
    </source>
</evidence>
<dbReference type="PANTHER" id="PTHR21198">
    <property type="entry name" value="GLUTAMATE RACEMASE"/>
    <property type="match status" value="1"/>
</dbReference>
<protein>
    <recommendedName>
        <fullName evidence="2 7">Glutamate racemase</fullName>
        <ecNumber evidence="2 7">5.1.1.3</ecNumber>
    </recommendedName>
</protein>
<dbReference type="PROSITE" id="PS00924">
    <property type="entry name" value="ASP_GLU_RACEMASE_2"/>
    <property type="match status" value="1"/>
</dbReference>
<dbReference type="Gene3D" id="3.40.50.1860">
    <property type="match status" value="2"/>
</dbReference>
<dbReference type="EC" id="5.1.1.3" evidence="2 7"/>
<keyword evidence="3 7" id="KW-0133">Cell shape</keyword>
<evidence type="ECO:0000256" key="4">
    <source>
        <dbReference type="ARBA" id="ARBA00022984"/>
    </source>
</evidence>
<dbReference type="PANTHER" id="PTHR21198:SF3">
    <property type="entry name" value="GLUTAMATE RACEMASE"/>
    <property type="match status" value="1"/>
</dbReference>
<dbReference type="UniPathway" id="UPA00219"/>
<keyword evidence="5 7" id="KW-0413">Isomerase</keyword>
<feature type="binding site" evidence="7">
    <location>
        <begin position="79"/>
        <end position="80"/>
    </location>
    <ligand>
        <name>substrate</name>
    </ligand>
</feature>
<feature type="active site" description="Proton donor/acceptor" evidence="7">
    <location>
        <position position="188"/>
    </location>
</feature>
<dbReference type="SUPFAM" id="SSF53681">
    <property type="entry name" value="Aspartate/glutamate racemase"/>
    <property type="match status" value="2"/>
</dbReference>
<dbReference type="RefSeq" id="WP_105092252.1">
    <property type="nucleotide sequence ID" value="NZ_PPDF01000001.1"/>
</dbReference>
<evidence type="ECO:0000256" key="6">
    <source>
        <dbReference type="ARBA" id="ARBA00023316"/>
    </source>
</evidence>
<sequence>MTNIDTQRLPIGVFDSGVGGLSVLKVLQEQFPNEDFIYIGDNANNPVGNRPTEEITEIACRIAETLHQLPVKLMVIACNTFTVVALDEVRSRVTVPVIGVSQGVKTAIRESNSNTIGIMATVATVNSHIHKHVAMEIDHEVFVWEQPCPELAGLIEQGHLQDDAVREAAKEYLAPMLERDIDVVVLGCTHFPFVKSVLQELSGDSIRYIDPAYETSDLVKRTMDSNNLHNPSTKQGHSTLYFTKDIVLGADLGAQFLDTDNFSVELITL</sequence>
<evidence type="ECO:0000256" key="2">
    <source>
        <dbReference type="ARBA" id="ARBA00013090"/>
    </source>
</evidence>
<dbReference type="InterPro" id="IPR004391">
    <property type="entry name" value="Glu_race"/>
</dbReference>
<accession>A0A2S7ZS87</accession>
<organism evidence="8 9">
    <name type="scientific">Veillonella tobetsuensis</name>
    <dbReference type="NCBI Taxonomy" id="1110546"/>
    <lineage>
        <taxon>Bacteria</taxon>
        <taxon>Bacillati</taxon>
        <taxon>Bacillota</taxon>
        <taxon>Negativicutes</taxon>
        <taxon>Veillonellales</taxon>
        <taxon>Veillonellaceae</taxon>
        <taxon>Veillonella</taxon>
    </lineage>
</organism>